<feature type="domain" description="Helicase ATP-binding" evidence="11">
    <location>
        <begin position="57"/>
        <end position="230"/>
    </location>
</feature>
<keyword evidence="3" id="KW-0378">Hydrolase</keyword>
<evidence type="ECO:0000256" key="9">
    <source>
        <dbReference type="ARBA" id="ARBA00047984"/>
    </source>
</evidence>
<evidence type="ECO:0000256" key="8">
    <source>
        <dbReference type="ARBA" id="ARBA00040908"/>
    </source>
</evidence>
<name>A0A9P3PYB1_LYOSH</name>
<evidence type="ECO:0000256" key="5">
    <source>
        <dbReference type="ARBA" id="ARBA00022840"/>
    </source>
</evidence>
<dbReference type="EC" id="3.6.4.13" evidence="1"/>
<evidence type="ECO:0000256" key="4">
    <source>
        <dbReference type="ARBA" id="ARBA00022806"/>
    </source>
</evidence>
<proteinExistence type="predicted"/>
<evidence type="ECO:0000256" key="3">
    <source>
        <dbReference type="ARBA" id="ARBA00022801"/>
    </source>
</evidence>
<dbReference type="FunFam" id="3.40.50.300:FF:000849">
    <property type="entry name" value="ATP-dependent RNA helicase DBP5"/>
    <property type="match status" value="1"/>
</dbReference>
<evidence type="ECO:0000256" key="1">
    <source>
        <dbReference type="ARBA" id="ARBA00012552"/>
    </source>
</evidence>
<dbReference type="InterPro" id="IPR001650">
    <property type="entry name" value="Helicase_C-like"/>
</dbReference>
<sequence>MPPRDLPREYSDDDIQIESDWDQVIDDFDKMGLKKNLLKGVYGYGLEKPSPVQQRAIMPLLNGRDLIMQAQSGTGKTAAFVIGILQKLDRSVNATQALILAPTRELAQQTQKVVLEIGQYMNIKCYACIGGTKVSKDVKKLESGLRVHVVVGTPGRLLDLIKRGALVMDKIKILCLDEADEMLSRGFKIQIMKVFEHLPQEGIQVVTLSATFPDAFHDTTKAIMGSNPVKILVKRGQLTLEGIKQFFIIMERPDWKLDTLCDLYTTETFTHPTVVFCNSRKKVDELVLQLEERELAAVATHGKKQQKDREDHLRDFRTGTSRVLISTDMLARGIDVQQVAVVINYDLPDSKEMYMHRIGRSGRFGRKGIAINFVTRKEISKIREIEEYFSTQIEEMPLDISILLRNISLST</sequence>
<keyword evidence="5" id="KW-0067">ATP-binding</keyword>
<dbReference type="CDD" id="cd18787">
    <property type="entry name" value="SF2_C_DEAD"/>
    <property type="match status" value="1"/>
</dbReference>
<feature type="domain" description="DEAD-box RNA helicase Q" evidence="13">
    <location>
        <begin position="26"/>
        <end position="54"/>
    </location>
</feature>
<protein>
    <recommendedName>
        <fullName evidence="7">ATP-dependent RNA helicase FAL1</fullName>
        <ecNumber evidence="1">3.6.4.13</ecNumber>
    </recommendedName>
    <alternativeName>
        <fullName evidence="8">ATP-dependent RNA helicase fal1</fullName>
    </alternativeName>
</protein>
<dbReference type="InterPro" id="IPR027417">
    <property type="entry name" value="P-loop_NTPase"/>
</dbReference>
<evidence type="ECO:0000259" key="13">
    <source>
        <dbReference type="PROSITE" id="PS51195"/>
    </source>
</evidence>
<evidence type="ECO:0000256" key="6">
    <source>
        <dbReference type="ARBA" id="ARBA00022884"/>
    </source>
</evidence>
<dbReference type="PANTHER" id="PTHR47958">
    <property type="entry name" value="ATP-DEPENDENT RNA HELICASE DBP3"/>
    <property type="match status" value="1"/>
</dbReference>
<dbReference type="OrthoDB" id="10265785at2759"/>
<evidence type="ECO:0000259" key="11">
    <source>
        <dbReference type="PROSITE" id="PS51192"/>
    </source>
</evidence>
<dbReference type="FunFam" id="3.40.50.300:FF:000031">
    <property type="entry name" value="Eukaryotic initiation factor 4A-III"/>
    <property type="match status" value="1"/>
</dbReference>
<comment type="catalytic activity">
    <reaction evidence="9">
        <text>ATP + H2O = ADP + phosphate + H(+)</text>
        <dbReference type="Rhea" id="RHEA:13065"/>
        <dbReference type="ChEBI" id="CHEBI:15377"/>
        <dbReference type="ChEBI" id="CHEBI:15378"/>
        <dbReference type="ChEBI" id="CHEBI:30616"/>
        <dbReference type="ChEBI" id="CHEBI:43474"/>
        <dbReference type="ChEBI" id="CHEBI:456216"/>
        <dbReference type="EC" id="3.6.4.13"/>
    </reaction>
</comment>
<dbReference type="Gene3D" id="3.40.50.300">
    <property type="entry name" value="P-loop containing nucleotide triphosphate hydrolases"/>
    <property type="match status" value="2"/>
</dbReference>
<dbReference type="PROSITE" id="PS51194">
    <property type="entry name" value="HELICASE_CTER"/>
    <property type="match status" value="1"/>
</dbReference>
<gene>
    <name evidence="14" type="primary">TIF1</name>
    <name evidence="14" type="ORF">LshimejAT787_1601780</name>
</gene>
<dbReference type="AlphaFoldDB" id="A0A9P3PYB1"/>
<evidence type="ECO:0000313" key="14">
    <source>
        <dbReference type="EMBL" id="GLB44248.1"/>
    </source>
</evidence>
<evidence type="ECO:0000256" key="2">
    <source>
        <dbReference type="ARBA" id="ARBA00022741"/>
    </source>
</evidence>
<evidence type="ECO:0000256" key="10">
    <source>
        <dbReference type="PROSITE-ProRule" id="PRU00552"/>
    </source>
</evidence>
<keyword evidence="6" id="KW-0694">RNA-binding</keyword>
<dbReference type="EMBL" id="BRPK01000016">
    <property type="protein sequence ID" value="GLB44248.1"/>
    <property type="molecule type" value="Genomic_DNA"/>
</dbReference>
<dbReference type="GO" id="GO:0005524">
    <property type="term" value="F:ATP binding"/>
    <property type="evidence" value="ECO:0007669"/>
    <property type="project" value="UniProtKB-KW"/>
</dbReference>
<keyword evidence="4" id="KW-0347">Helicase</keyword>
<evidence type="ECO:0000259" key="12">
    <source>
        <dbReference type="PROSITE" id="PS51194"/>
    </source>
</evidence>
<dbReference type="InterPro" id="IPR014001">
    <property type="entry name" value="Helicase_ATP-bd"/>
</dbReference>
<dbReference type="GO" id="GO:0003723">
    <property type="term" value="F:RNA binding"/>
    <property type="evidence" value="ECO:0007669"/>
    <property type="project" value="UniProtKB-KW"/>
</dbReference>
<dbReference type="SMART" id="SM00490">
    <property type="entry name" value="HELICc"/>
    <property type="match status" value="1"/>
</dbReference>
<evidence type="ECO:0000256" key="7">
    <source>
        <dbReference type="ARBA" id="ARBA00040655"/>
    </source>
</evidence>
<dbReference type="SMART" id="SM00487">
    <property type="entry name" value="DEXDc"/>
    <property type="match status" value="1"/>
</dbReference>
<feature type="domain" description="Helicase C-terminal" evidence="12">
    <location>
        <begin position="259"/>
        <end position="404"/>
    </location>
</feature>
<keyword evidence="2" id="KW-0547">Nucleotide-binding</keyword>
<dbReference type="Pfam" id="PF00270">
    <property type="entry name" value="DEAD"/>
    <property type="match status" value="1"/>
</dbReference>
<dbReference type="GO" id="GO:0003724">
    <property type="term" value="F:RNA helicase activity"/>
    <property type="evidence" value="ECO:0007669"/>
    <property type="project" value="UniProtKB-EC"/>
</dbReference>
<dbReference type="InterPro" id="IPR011545">
    <property type="entry name" value="DEAD/DEAH_box_helicase_dom"/>
</dbReference>
<accession>A0A9P3PYB1</accession>
<dbReference type="SUPFAM" id="SSF52540">
    <property type="entry name" value="P-loop containing nucleoside triphosphate hydrolases"/>
    <property type="match status" value="1"/>
</dbReference>
<dbReference type="PROSITE" id="PS51192">
    <property type="entry name" value="HELICASE_ATP_BIND_1"/>
    <property type="match status" value="1"/>
</dbReference>
<feature type="short sequence motif" description="Q motif" evidence="10">
    <location>
        <begin position="26"/>
        <end position="54"/>
    </location>
</feature>
<comment type="caution">
    <text evidence="14">The sequence shown here is derived from an EMBL/GenBank/DDBJ whole genome shotgun (WGS) entry which is preliminary data.</text>
</comment>
<dbReference type="Pfam" id="PF00271">
    <property type="entry name" value="Helicase_C"/>
    <property type="match status" value="1"/>
</dbReference>
<organism evidence="14 15">
    <name type="scientific">Lyophyllum shimeji</name>
    <name type="common">Hon-shimeji</name>
    <name type="synonym">Tricholoma shimeji</name>
    <dbReference type="NCBI Taxonomy" id="47721"/>
    <lineage>
        <taxon>Eukaryota</taxon>
        <taxon>Fungi</taxon>
        <taxon>Dikarya</taxon>
        <taxon>Basidiomycota</taxon>
        <taxon>Agaricomycotina</taxon>
        <taxon>Agaricomycetes</taxon>
        <taxon>Agaricomycetidae</taxon>
        <taxon>Agaricales</taxon>
        <taxon>Tricholomatineae</taxon>
        <taxon>Lyophyllaceae</taxon>
        <taxon>Lyophyllum</taxon>
    </lineage>
</organism>
<dbReference type="InterPro" id="IPR014014">
    <property type="entry name" value="RNA_helicase_DEAD_Q_motif"/>
</dbReference>
<dbReference type="GO" id="GO:0016787">
    <property type="term" value="F:hydrolase activity"/>
    <property type="evidence" value="ECO:0007669"/>
    <property type="project" value="UniProtKB-KW"/>
</dbReference>
<reference evidence="14" key="1">
    <citation type="submission" date="2022-07" db="EMBL/GenBank/DDBJ databases">
        <title>The genome of Lyophyllum shimeji provides insight into the initial evolution of ectomycorrhizal fungal genome.</title>
        <authorList>
            <person name="Kobayashi Y."/>
            <person name="Shibata T."/>
            <person name="Hirakawa H."/>
            <person name="Shigenobu S."/>
            <person name="Nishiyama T."/>
            <person name="Yamada A."/>
            <person name="Hasebe M."/>
            <person name="Kawaguchi M."/>
        </authorList>
    </citation>
    <scope>NUCLEOTIDE SEQUENCE</scope>
    <source>
        <strain evidence="14">AT787</strain>
    </source>
</reference>
<dbReference type="Proteomes" id="UP001063166">
    <property type="component" value="Unassembled WGS sequence"/>
</dbReference>
<keyword evidence="15" id="KW-1185">Reference proteome</keyword>
<dbReference type="PROSITE" id="PS51195">
    <property type="entry name" value="Q_MOTIF"/>
    <property type="match status" value="1"/>
</dbReference>
<evidence type="ECO:0000313" key="15">
    <source>
        <dbReference type="Proteomes" id="UP001063166"/>
    </source>
</evidence>